<dbReference type="InterPro" id="IPR015421">
    <property type="entry name" value="PyrdxlP-dep_Trfase_major"/>
</dbReference>
<comment type="caution">
    <text evidence="3">The sequence shown here is derived from an EMBL/GenBank/DDBJ whole genome shotgun (WGS) entry which is preliminary data.</text>
</comment>
<dbReference type="InterPro" id="IPR015422">
    <property type="entry name" value="PyrdxlP-dep_Trfase_small"/>
</dbReference>
<dbReference type="PIRSF" id="PIRSF000390">
    <property type="entry name" value="PLP_StrS"/>
    <property type="match status" value="1"/>
</dbReference>
<dbReference type="Pfam" id="PF01041">
    <property type="entry name" value="DegT_DnrJ_EryC1"/>
    <property type="match status" value="1"/>
</dbReference>
<gene>
    <name evidence="3" type="ORF">ACFSE6_05875</name>
</gene>
<dbReference type="InterPro" id="IPR000653">
    <property type="entry name" value="DegT/StrS_aminotransferase"/>
</dbReference>
<evidence type="ECO:0000313" key="3">
    <source>
        <dbReference type="EMBL" id="MFD1717352.1"/>
    </source>
</evidence>
<comment type="similarity">
    <text evidence="2">Belongs to the DegT/DnrJ/EryC1 family.</text>
</comment>
<dbReference type="EMBL" id="JBHUEE010000002">
    <property type="protein sequence ID" value="MFD1717352.1"/>
    <property type="molecule type" value="Genomic_DNA"/>
</dbReference>
<dbReference type="CDD" id="cd00616">
    <property type="entry name" value="AHBA_syn"/>
    <property type="match status" value="1"/>
</dbReference>
<protein>
    <submittedName>
        <fullName evidence="3">DegT/DnrJ/EryC1/StrS family aminotransferase</fullName>
    </submittedName>
</protein>
<dbReference type="Gene3D" id="3.40.640.10">
    <property type="entry name" value="Type I PLP-dependent aspartate aminotransferase-like (Major domain)"/>
    <property type="match status" value="1"/>
</dbReference>
<evidence type="ECO:0000256" key="2">
    <source>
        <dbReference type="RuleBase" id="RU004508"/>
    </source>
</evidence>
<sequence>MTTTYQTLAVHGGPAALSGLPALPPWPQHGPEEEHGLLEVLRSGAWGSIHGEVVRTFEGELAAFQGAQHAIALTNGTLALAAALRALDVGVGDEVIVPPYTFIATATAALFVGAVPVFADVDPATHLLDAAAVEAAVTERTRAVIPVHLGGDVVDMTALNEVACRHDLAVVEDCAQALGARWEGRGVGTLGDLGTFSFQTSKNITAGEGGAITAQDERLATSTYAQVNVGRLPRGAWYEHSVVGYNLRLTEFQAAVLRAQLQRLPDLQRVRAERAAALREALTPLEGVEVAARDERVTAHGHHLFLFRVPELGSRGLRDAAARALTAEGVPGVSTGYVPLHHNEAIRSEMHRLTERLGQPAPVPDCPATDLVASDTLWLPQSVLLASEEHIAAIGQAIAKVVANPDALA</sequence>
<organism evidence="3 4">
    <name type="scientific">Georgenia deserti</name>
    <dbReference type="NCBI Taxonomy" id="2093781"/>
    <lineage>
        <taxon>Bacteria</taxon>
        <taxon>Bacillati</taxon>
        <taxon>Actinomycetota</taxon>
        <taxon>Actinomycetes</taxon>
        <taxon>Micrococcales</taxon>
        <taxon>Bogoriellaceae</taxon>
        <taxon>Georgenia</taxon>
    </lineage>
</organism>
<keyword evidence="4" id="KW-1185">Reference proteome</keyword>
<name>A0ABW4L3A4_9MICO</name>
<dbReference type="PANTHER" id="PTHR30244:SF34">
    <property type="entry name" value="DTDP-4-AMINO-4,6-DIDEOXYGALACTOSE TRANSAMINASE"/>
    <property type="match status" value="1"/>
</dbReference>
<dbReference type="RefSeq" id="WP_388003415.1">
    <property type="nucleotide sequence ID" value="NZ_JBHUEE010000002.1"/>
</dbReference>
<evidence type="ECO:0000256" key="1">
    <source>
        <dbReference type="ARBA" id="ARBA00001933"/>
    </source>
</evidence>
<dbReference type="SUPFAM" id="SSF53383">
    <property type="entry name" value="PLP-dependent transferases"/>
    <property type="match status" value="1"/>
</dbReference>
<dbReference type="Proteomes" id="UP001597277">
    <property type="component" value="Unassembled WGS sequence"/>
</dbReference>
<dbReference type="Gene3D" id="3.90.1150.10">
    <property type="entry name" value="Aspartate Aminotransferase, domain 1"/>
    <property type="match status" value="1"/>
</dbReference>
<proteinExistence type="inferred from homology"/>
<dbReference type="PANTHER" id="PTHR30244">
    <property type="entry name" value="TRANSAMINASE"/>
    <property type="match status" value="1"/>
</dbReference>
<keyword evidence="2" id="KW-0663">Pyridoxal phosphate</keyword>
<reference evidence="4" key="1">
    <citation type="journal article" date="2019" name="Int. J. Syst. Evol. Microbiol.">
        <title>The Global Catalogue of Microorganisms (GCM) 10K type strain sequencing project: providing services to taxonomists for standard genome sequencing and annotation.</title>
        <authorList>
            <consortium name="The Broad Institute Genomics Platform"/>
            <consortium name="The Broad Institute Genome Sequencing Center for Infectious Disease"/>
            <person name="Wu L."/>
            <person name="Ma J."/>
        </authorList>
    </citation>
    <scope>NUCLEOTIDE SEQUENCE [LARGE SCALE GENOMIC DNA]</scope>
    <source>
        <strain evidence="4">JCM 17130</strain>
    </source>
</reference>
<keyword evidence="3" id="KW-0808">Transferase</keyword>
<dbReference type="GO" id="GO:0008483">
    <property type="term" value="F:transaminase activity"/>
    <property type="evidence" value="ECO:0007669"/>
    <property type="project" value="UniProtKB-KW"/>
</dbReference>
<evidence type="ECO:0000313" key="4">
    <source>
        <dbReference type="Proteomes" id="UP001597277"/>
    </source>
</evidence>
<comment type="cofactor">
    <cofactor evidence="1">
        <name>pyridoxal 5'-phosphate</name>
        <dbReference type="ChEBI" id="CHEBI:597326"/>
    </cofactor>
</comment>
<dbReference type="InterPro" id="IPR015424">
    <property type="entry name" value="PyrdxlP-dep_Trfase"/>
</dbReference>
<keyword evidence="3" id="KW-0032">Aminotransferase</keyword>
<accession>A0ABW4L3A4</accession>